<dbReference type="EnsemblMetazoa" id="XM_011666862">
    <property type="protein sequence ID" value="XP_011665164"/>
    <property type="gene ID" value="LOC105438707"/>
</dbReference>
<dbReference type="PANTHER" id="PTHR48312:SF1">
    <property type="entry name" value="SULFOTRANSFERASE"/>
    <property type="match status" value="1"/>
</dbReference>
<accession>A0A7M7LSS9</accession>
<evidence type="ECO:0000313" key="2">
    <source>
        <dbReference type="EnsemblMetazoa" id="XP_011665164"/>
    </source>
</evidence>
<dbReference type="PANTHER" id="PTHR48312">
    <property type="match status" value="1"/>
</dbReference>
<dbReference type="Gene3D" id="3.40.50.300">
    <property type="entry name" value="P-loop containing nucleotide triphosphate hydrolases"/>
    <property type="match status" value="1"/>
</dbReference>
<name>A0A7M7LSS9_STRPU</name>
<keyword evidence="3" id="KW-1185">Reference proteome</keyword>
<reference evidence="3" key="1">
    <citation type="submission" date="2015-02" db="EMBL/GenBank/DDBJ databases">
        <title>Genome sequencing for Strongylocentrotus purpuratus.</title>
        <authorList>
            <person name="Murali S."/>
            <person name="Liu Y."/>
            <person name="Vee V."/>
            <person name="English A."/>
            <person name="Wang M."/>
            <person name="Skinner E."/>
            <person name="Han Y."/>
            <person name="Muzny D.M."/>
            <person name="Worley K.C."/>
            <person name="Gibbs R.A."/>
        </authorList>
    </citation>
    <scope>NUCLEOTIDE SEQUENCE</scope>
</reference>
<organism evidence="2 3">
    <name type="scientific">Strongylocentrotus purpuratus</name>
    <name type="common">Purple sea urchin</name>
    <dbReference type="NCBI Taxonomy" id="7668"/>
    <lineage>
        <taxon>Eukaryota</taxon>
        <taxon>Metazoa</taxon>
        <taxon>Echinodermata</taxon>
        <taxon>Eleutherozoa</taxon>
        <taxon>Echinozoa</taxon>
        <taxon>Echinoidea</taxon>
        <taxon>Euechinoidea</taxon>
        <taxon>Echinacea</taxon>
        <taxon>Camarodonta</taxon>
        <taxon>Echinidea</taxon>
        <taxon>Strongylocentrotidae</taxon>
        <taxon>Strongylocentrotus</taxon>
    </lineage>
</organism>
<dbReference type="InParanoid" id="A0A7M7LSS9"/>
<dbReference type="SUPFAM" id="SSF52540">
    <property type="entry name" value="P-loop containing nucleoside triphosphate hydrolases"/>
    <property type="match status" value="1"/>
</dbReference>
<protein>
    <submittedName>
        <fullName evidence="2">Uncharacterized protein</fullName>
    </submittedName>
</protein>
<dbReference type="InterPro" id="IPR027417">
    <property type="entry name" value="P-loop_NTPase"/>
</dbReference>
<feature type="region of interest" description="Disordered" evidence="1">
    <location>
        <begin position="1"/>
        <end position="21"/>
    </location>
</feature>
<dbReference type="OMA" id="IEVWFER"/>
<dbReference type="AlphaFoldDB" id="A0A7M7LSS9"/>
<proteinExistence type="predicted"/>
<dbReference type="Pfam" id="PF19798">
    <property type="entry name" value="Sulfotransfer_5"/>
    <property type="match status" value="1"/>
</dbReference>
<dbReference type="RefSeq" id="XP_011665164.2">
    <property type="nucleotide sequence ID" value="XM_011666862.2"/>
</dbReference>
<reference evidence="2" key="2">
    <citation type="submission" date="2021-01" db="UniProtKB">
        <authorList>
            <consortium name="EnsemblMetazoa"/>
        </authorList>
    </citation>
    <scope>IDENTIFICATION</scope>
</reference>
<dbReference type="Proteomes" id="UP000007110">
    <property type="component" value="Unassembled WGS sequence"/>
</dbReference>
<dbReference type="KEGG" id="spu:105438707"/>
<evidence type="ECO:0000313" key="3">
    <source>
        <dbReference type="Proteomes" id="UP000007110"/>
    </source>
</evidence>
<dbReference type="OrthoDB" id="2405944at2759"/>
<dbReference type="GeneID" id="105438707"/>
<evidence type="ECO:0000256" key="1">
    <source>
        <dbReference type="SAM" id="MobiDB-lite"/>
    </source>
</evidence>
<sequence length="327" mass="37274">METPSIGSEIEEGTLASEGRAARDDGSRTIIWCVPRSVSTALTKCLSFIEGIQVWLEPYSYCRTTRVIIKQQLDLDVPAEYEGNEEIYKRMTDHFRETGQGNTTIHENLSYASIGRFLEHSVSRHVLVKDMAFALSPEQYKFLPKGFKHIFLIRHPLRVFNSLQKSVFGQLSALGMLKGESAVEETFDLGRDYPFPNAGGGSVHKDLYDMWKYVKENLDAEFIVVDSDDLLANPAELLPKICRAAGLPYDESLLKWNGSSEVTESWMVPADDIVSKLVYFYDRAIRSSEFLPASNMPSRDDVRPDVIRCTDQAMKYYDEMYEVRIKF</sequence>